<dbReference type="GO" id="GO:0016279">
    <property type="term" value="F:protein-lysine N-methyltransferase activity"/>
    <property type="evidence" value="ECO:0007669"/>
    <property type="project" value="InterPro"/>
</dbReference>
<dbReference type="SUPFAM" id="SSF81822">
    <property type="entry name" value="RuBisCo LSMT C-terminal, substrate-binding domain"/>
    <property type="match status" value="1"/>
</dbReference>
<dbReference type="InterPro" id="IPR036464">
    <property type="entry name" value="Rubisco_LSMT_subst-bd_sf"/>
</dbReference>
<evidence type="ECO:0000259" key="6">
    <source>
        <dbReference type="PROSITE" id="PS50280"/>
    </source>
</evidence>
<protein>
    <recommendedName>
        <fullName evidence="1">N-lysine methyltransferase SETD6</fullName>
    </recommendedName>
    <alternativeName>
        <fullName evidence="5">SET domain-containing protein 6</fullName>
    </alternativeName>
</protein>
<dbReference type="OrthoDB" id="341421at2759"/>
<reference evidence="7 8" key="1">
    <citation type="journal article" date="2018" name="Nat. Ecol. Evol.">
        <title>Pezizomycetes genomes reveal the molecular basis of ectomycorrhizal truffle lifestyle.</title>
        <authorList>
            <person name="Murat C."/>
            <person name="Payen T."/>
            <person name="Noel B."/>
            <person name="Kuo A."/>
            <person name="Morin E."/>
            <person name="Chen J."/>
            <person name="Kohler A."/>
            <person name="Krizsan K."/>
            <person name="Balestrini R."/>
            <person name="Da Silva C."/>
            <person name="Montanini B."/>
            <person name="Hainaut M."/>
            <person name="Levati E."/>
            <person name="Barry K.W."/>
            <person name="Belfiori B."/>
            <person name="Cichocki N."/>
            <person name="Clum A."/>
            <person name="Dockter R.B."/>
            <person name="Fauchery L."/>
            <person name="Guy J."/>
            <person name="Iotti M."/>
            <person name="Le Tacon F."/>
            <person name="Lindquist E.A."/>
            <person name="Lipzen A."/>
            <person name="Malagnac F."/>
            <person name="Mello A."/>
            <person name="Molinier V."/>
            <person name="Miyauchi S."/>
            <person name="Poulain J."/>
            <person name="Riccioni C."/>
            <person name="Rubini A."/>
            <person name="Sitrit Y."/>
            <person name="Splivallo R."/>
            <person name="Traeger S."/>
            <person name="Wang M."/>
            <person name="Zifcakova L."/>
            <person name="Wipf D."/>
            <person name="Zambonelli A."/>
            <person name="Paolocci F."/>
            <person name="Nowrousian M."/>
            <person name="Ottonello S."/>
            <person name="Baldrian P."/>
            <person name="Spatafora J.W."/>
            <person name="Henrissat B."/>
            <person name="Nagy L.G."/>
            <person name="Aury J.M."/>
            <person name="Wincker P."/>
            <person name="Grigoriev I.V."/>
            <person name="Bonfante P."/>
            <person name="Martin F.M."/>
        </authorList>
    </citation>
    <scope>NUCLEOTIDE SEQUENCE [LARGE SCALE GENOMIC DNA]</scope>
    <source>
        <strain evidence="7 8">RN42</strain>
    </source>
</reference>
<dbReference type="GO" id="GO:0005634">
    <property type="term" value="C:nucleus"/>
    <property type="evidence" value="ECO:0007669"/>
    <property type="project" value="TreeGrafter"/>
</dbReference>
<dbReference type="Gene3D" id="3.90.1420.10">
    <property type="entry name" value="Rubisco LSMT, substrate-binding domain"/>
    <property type="match status" value="1"/>
</dbReference>
<feature type="domain" description="SET" evidence="6">
    <location>
        <begin position="24"/>
        <end position="267"/>
    </location>
</feature>
<dbReference type="Gene3D" id="3.90.1410.10">
    <property type="entry name" value="set domain protein methyltransferase, domain 1"/>
    <property type="match status" value="1"/>
</dbReference>
<dbReference type="InterPro" id="IPR050600">
    <property type="entry name" value="SETD3_SETD6_MTase"/>
</dbReference>
<name>A0A3N4IQA4_ASCIM</name>
<keyword evidence="8" id="KW-1185">Reference proteome</keyword>
<dbReference type="PANTHER" id="PTHR13271:SF34">
    <property type="entry name" value="N-LYSINE METHYLTRANSFERASE SETD6"/>
    <property type="match status" value="1"/>
</dbReference>
<sequence length="436" mass="49505">MTSDPASTNFLNWFTSIPGASISPKCALTTIPGRGRCMVATTDIDEDETLVSIPRNIIFSVEKSPLHNIMGEQLDAMGPWQSLILCMIYETRPGADWAPYFGVLPLTRDQELDTLVYWQDEELEVLKGCEILQRIGKDEAEAMFRDDVMPVIQRNRNLFEGTCIDFNMLEDSVIEWGHKMASTIMAYSFDVQRPGAADADMAMDDDEDIDDVEEPDPGNAFKGMVPIADMLNADIDNNCFIVQTNTHLEVMSVSPIRKGDELLNDYGSMPQAELLRRYGYITPNYAQFDVVDLNHKIIVKAISRHAPPEVVEGMDQKVDFLLDTEVLEDIYDLDRDFKPPSELYVAIKILSLPTQEFLQLKAEDKLPESTSSSEKKEYKRILAKVIAARLEEYHPDETLESLNLPANEKSRRRMEMAREVVRGEKEVLRDLLSKLH</sequence>
<dbReference type="Proteomes" id="UP000275078">
    <property type="component" value="Unassembled WGS sequence"/>
</dbReference>
<proteinExistence type="predicted"/>
<accession>A0A3N4IQA4</accession>
<dbReference type="Pfam" id="PF00856">
    <property type="entry name" value="SET"/>
    <property type="match status" value="1"/>
</dbReference>
<keyword evidence="2" id="KW-0489">Methyltransferase</keyword>
<dbReference type="GO" id="GO:0032259">
    <property type="term" value="P:methylation"/>
    <property type="evidence" value="ECO:0007669"/>
    <property type="project" value="UniProtKB-KW"/>
</dbReference>
<gene>
    <name evidence="7" type="ORF">BJ508DRAFT_223430</name>
</gene>
<dbReference type="InterPro" id="IPR001214">
    <property type="entry name" value="SET_dom"/>
</dbReference>
<dbReference type="PROSITE" id="PS50280">
    <property type="entry name" value="SET"/>
    <property type="match status" value="1"/>
</dbReference>
<evidence type="ECO:0000256" key="5">
    <source>
        <dbReference type="ARBA" id="ARBA00030096"/>
    </source>
</evidence>
<evidence type="ECO:0000313" key="7">
    <source>
        <dbReference type="EMBL" id="RPA83774.1"/>
    </source>
</evidence>
<evidence type="ECO:0000256" key="2">
    <source>
        <dbReference type="ARBA" id="ARBA00022603"/>
    </source>
</evidence>
<evidence type="ECO:0000313" key="8">
    <source>
        <dbReference type="Proteomes" id="UP000275078"/>
    </source>
</evidence>
<dbReference type="STRING" id="1160509.A0A3N4IQA4"/>
<dbReference type="EMBL" id="ML119662">
    <property type="protein sequence ID" value="RPA83774.1"/>
    <property type="molecule type" value="Genomic_DNA"/>
</dbReference>
<dbReference type="PIRSF" id="PIRSF011771">
    <property type="entry name" value="RMS1_SET"/>
    <property type="match status" value="1"/>
</dbReference>
<dbReference type="InterPro" id="IPR011383">
    <property type="entry name" value="N-lys_methylase_SETD6"/>
</dbReference>
<organism evidence="7 8">
    <name type="scientific">Ascobolus immersus RN42</name>
    <dbReference type="NCBI Taxonomy" id="1160509"/>
    <lineage>
        <taxon>Eukaryota</taxon>
        <taxon>Fungi</taxon>
        <taxon>Dikarya</taxon>
        <taxon>Ascomycota</taxon>
        <taxon>Pezizomycotina</taxon>
        <taxon>Pezizomycetes</taxon>
        <taxon>Pezizales</taxon>
        <taxon>Ascobolaceae</taxon>
        <taxon>Ascobolus</taxon>
    </lineage>
</organism>
<dbReference type="SUPFAM" id="SSF82199">
    <property type="entry name" value="SET domain"/>
    <property type="match status" value="1"/>
</dbReference>
<dbReference type="InterPro" id="IPR046341">
    <property type="entry name" value="SET_dom_sf"/>
</dbReference>
<keyword evidence="4" id="KW-0949">S-adenosyl-L-methionine</keyword>
<dbReference type="InterPro" id="IPR015353">
    <property type="entry name" value="Rubisco_LSMT_subst-bd"/>
</dbReference>
<dbReference type="Pfam" id="PF09273">
    <property type="entry name" value="Rubis-subs-bind"/>
    <property type="match status" value="1"/>
</dbReference>
<evidence type="ECO:0000256" key="3">
    <source>
        <dbReference type="ARBA" id="ARBA00022679"/>
    </source>
</evidence>
<dbReference type="AlphaFoldDB" id="A0A3N4IQA4"/>
<evidence type="ECO:0000256" key="4">
    <source>
        <dbReference type="ARBA" id="ARBA00022691"/>
    </source>
</evidence>
<dbReference type="PANTHER" id="PTHR13271">
    <property type="entry name" value="UNCHARACTERIZED PUTATIVE METHYLTRANSFERASE"/>
    <property type="match status" value="1"/>
</dbReference>
<keyword evidence="3" id="KW-0808">Transferase</keyword>
<evidence type="ECO:0000256" key="1">
    <source>
        <dbReference type="ARBA" id="ARBA00016973"/>
    </source>
</evidence>